<protein>
    <submittedName>
        <fullName evidence="1">Uncharacterized protein</fullName>
    </submittedName>
</protein>
<organism evidence="1 2">
    <name type="scientific">Carboxylicivirga marina</name>
    <dbReference type="NCBI Taxonomy" id="2800988"/>
    <lineage>
        <taxon>Bacteria</taxon>
        <taxon>Pseudomonadati</taxon>
        <taxon>Bacteroidota</taxon>
        <taxon>Bacteroidia</taxon>
        <taxon>Marinilabiliales</taxon>
        <taxon>Marinilabiliaceae</taxon>
        <taxon>Carboxylicivirga</taxon>
    </lineage>
</organism>
<comment type="caution">
    <text evidence="1">The sequence shown here is derived from an EMBL/GenBank/DDBJ whole genome shotgun (WGS) entry which is preliminary data.</text>
</comment>
<evidence type="ECO:0000313" key="2">
    <source>
        <dbReference type="Proteomes" id="UP000605676"/>
    </source>
</evidence>
<evidence type="ECO:0000313" key="1">
    <source>
        <dbReference type="EMBL" id="MBK3516809.1"/>
    </source>
</evidence>
<dbReference type="RefSeq" id="WP_200464040.1">
    <property type="nucleotide sequence ID" value="NZ_JAENRR010000009.1"/>
</dbReference>
<dbReference type="Proteomes" id="UP000605676">
    <property type="component" value="Unassembled WGS sequence"/>
</dbReference>
<keyword evidence="2" id="KW-1185">Reference proteome</keyword>
<dbReference type="EMBL" id="JAENRR010000009">
    <property type="protein sequence ID" value="MBK3516809.1"/>
    <property type="molecule type" value="Genomic_DNA"/>
</dbReference>
<gene>
    <name evidence="1" type="ORF">JIV24_05610</name>
</gene>
<proteinExistence type="predicted"/>
<accession>A0ABS1HGP2</accession>
<name>A0ABS1HGP2_9BACT</name>
<reference evidence="1 2" key="1">
    <citation type="submission" date="2021-01" db="EMBL/GenBank/DDBJ databases">
        <title>Carboxyliciviraga sp.nov., isolated from coastal sediments.</title>
        <authorList>
            <person name="Lu D."/>
            <person name="Zhang T."/>
        </authorList>
    </citation>
    <scope>NUCLEOTIDE SEQUENCE [LARGE SCALE GENOMIC DNA]</scope>
    <source>
        <strain evidence="1 2">N1Y132</strain>
    </source>
</reference>
<sequence length="67" mass="7861">MMNRLITYIFVTIGFLLTPITETKAQSINFRTDLEKYNGFYTAIEMTGGNIPIEKIPDRIRNYKDRL</sequence>